<proteinExistence type="predicted"/>
<protein>
    <recommendedName>
        <fullName evidence="4">PDZ domain-containing protein</fullName>
    </recommendedName>
</protein>
<evidence type="ECO:0008006" key="4">
    <source>
        <dbReference type="Google" id="ProtNLM"/>
    </source>
</evidence>
<feature type="region of interest" description="Disordered" evidence="1">
    <location>
        <begin position="392"/>
        <end position="437"/>
    </location>
</feature>
<dbReference type="PANTHER" id="PTHR31327">
    <property type="entry name" value="SPERM MEIOSIS PDZ DOMAIN CONTAINING PROTEINS-RELATED"/>
    <property type="match status" value="1"/>
</dbReference>
<dbReference type="InterPro" id="IPR040264">
    <property type="entry name" value="T15H9.4-like"/>
</dbReference>
<reference evidence="3" key="1">
    <citation type="submission" date="2024-02" db="UniProtKB">
        <authorList>
            <consortium name="WormBaseParasite"/>
        </authorList>
    </citation>
    <scope>IDENTIFICATION</scope>
</reference>
<name>A0AAF3EQC6_9BILA</name>
<evidence type="ECO:0000313" key="2">
    <source>
        <dbReference type="Proteomes" id="UP000887575"/>
    </source>
</evidence>
<dbReference type="PANTHER" id="PTHR31327:SF7">
    <property type="entry name" value="PDZ DOMAIN-CONTAINING PROTEIN"/>
    <property type="match status" value="1"/>
</dbReference>
<feature type="compositionally biased region" description="Basic and acidic residues" evidence="1">
    <location>
        <begin position="104"/>
        <end position="120"/>
    </location>
</feature>
<evidence type="ECO:0000313" key="3">
    <source>
        <dbReference type="WBParaSite" id="MBELARI_LOCUS16107"/>
    </source>
</evidence>
<dbReference type="AlphaFoldDB" id="A0AAF3EQC6"/>
<feature type="compositionally biased region" description="Basic and acidic residues" evidence="1">
    <location>
        <begin position="86"/>
        <end position="97"/>
    </location>
</feature>
<organism evidence="2 3">
    <name type="scientific">Mesorhabditis belari</name>
    <dbReference type="NCBI Taxonomy" id="2138241"/>
    <lineage>
        <taxon>Eukaryota</taxon>
        <taxon>Metazoa</taxon>
        <taxon>Ecdysozoa</taxon>
        <taxon>Nematoda</taxon>
        <taxon>Chromadorea</taxon>
        <taxon>Rhabditida</taxon>
        <taxon>Rhabditina</taxon>
        <taxon>Rhabditomorpha</taxon>
        <taxon>Rhabditoidea</taxon>
        <taxon>Rhabditidae</taxon>
        <taxon>Mesorhabditinae</taxon>
        <taxon>Mesorhabditis</taxon>
    </lineage>
</organism>
<keyword evidence="2" id="KW-1185">Reference proteome</keyword>
<feature type="compositionally biased region" description="Basic residues" evidence="1">
    <location>
        <begin position="425"/>
        <end position="437"/>
    </location>
</feature>
<evidence type="ECO:0000256" key="1">
    <source>
        <dbReference type="SAM" id="MobiDB-lite"/>
    </source>
</evidence>
<dbReference type="WBParaSite" id="MBELARI_LOCUS16107">
    <property type="protein sequence ID" value="MBELARI_LOCUS16107"/>
    <property type="gene ID" value="MBELARI_LOCUS16107"/>
</dbReference>
<dbReference type="Proteomes" id="UP000887575">
    <property type="component" value="Unassembled WGS sequence"/>
</dbReference>
<feature type="region of interest" description="Disordered" evidence="1">
    <location>
        <begin position="85"/>
        <end position="126"/>
    </location>
</feature>
<accession>A0AAF3EQC6</accession>
<sequence>MYDCPGVFIPDPEAETTWNYWYAQSQENKYFSMAQSPSLMIFIGVMTFWDKGRFKMKFIQEDASFFYKSISARITRNDSYIGNSMQKKEAPIAETKPDTQPPPEDTKIKNDVTRETKEEVSGAVKKSKNPLSAVPERLLNKRTLNFKVPPAKVFDVKVNSACQVITLPTFGIKTEQLDLGDLIKDVNGTEITAKSQLNSFLKKLATDSKAEYEVNITFLRVIRTEPIPLNSPLIPAAVDLQLGFTYLEGHMLLLPRGSLGLKIKTYNNKVYVTSTDNGFNCVSKRTLLVGDAILSVSVVIERPDSALVAPLVRAALIAEKSVDTDPRMADDVIAICKEEIARMVKKEKPEMRPILRTAKSERNKNPIKMRDKESTEVVIDMDPVNPVLLGHVPPQISGKDSSDKSNANRRAVGCNDNGKYATISKTKRPNLKHPWKV</sequence>